<name>A0ABP7AZH0_9ACTN</name>
<dbReference type="CDD" id="cd01392">
    <property type="entry name" value="HTH_LacI"/>
    <property type="match status" value="1"/>
</dbReference>
<evidence type="ECO:0000313" key="7">
    <source>
        <dbReference type="Proteomes" id="UP001500902"/>
    </source>
</evidence>
<dbReference type="Pfam" id="PF00356">
    <property type="entry name" value="LacI"/>
    <property type="match status" value="1"/>
</dbReference>
<protein>
    <submittedName>
        <fullName evidence="6">LacI family DNA-binding transcriptional regulator</fullName>
    </submittedName>
</protein>
<dbReference type="InterPro" id="IPR010982">
    <property type="entry name" value="Lambda_DNA-bd_dom_sf"/>
</dbReference>
<dbReference type="PANTHER" id="PTHR30146">
    <property type="entry name" value="LACI-RELATED TRANSCRIPTIONAL REPRESSOR"/>
    <property type="match status" value="1"/>
</dbReference>
<keyword evidence="2 6" id="KW-0238">DNA-binding</keyword>
<dbReference type="PANTHER" id="PTHR30146:SF109">
    <property type="entry name" value="HTH-TYPE TRANSCRIPTIONAL REGULATOR GALS"/>
    <property type="match status" value="1"/>
</dbReference>
<evidence type="ECO:0000256" key="3">
    <source>
        <dbReference type="ARBA" id="ARBA00023163"/>
    </source>
</evidence>
<dbReference type="InterPro" id="IPR028082">
    <property type="entry name" value="Peripla_BP_I"/>
</dbReference>
<evidence type="ECO:0000259" key="5">
    <source>
        <dbReference type="PROSITE" id="PS50932"/>
    </source>
</evidence>
<accession>A0ABP7AZH0</accession>
<feature type="region of interest" description="Disordered" evidence="4">
    <location>
        <begin position="323"/>
        <end position="344"/>
    </location>
</feature>
<sequence>MREARERGDRVRRVRMIDVANSLGLSRATVSLVMRDSPLVSAATRTAVLAEAERLGYIYNQAAANLRTQRNDLVGLVMPDVMNPFVAEVSLGVQEVLGELGFFVVIANTVDRLDLQRQILQSLVEHRAAGVVSIPALTSAADHFTGLRRSGLPTVLLLRHIDGVELPFVGTDEVAIGRLGAEHLTTVHGCRRVAYFGGDPLASPRVRRLDSFRRAVGEAGADWDATWSEPVEATAEAAYRRAAELLAAGPPPDGLLCHSDNVAYGVARALRLGTPDAASCAVLGIDDLRQSAMWNPSISSIATEPVELGRVCGRVLLGEMGMPVEGSRTPPRPEVHARASCGCH</sequence>
<dbReference type="GO" id="GO:0003677">
    <property type="term" value="F:DNA binding"/>
    <property type="evidence" value="ECO:0007669"/>
    <property type="project" value="UniProtKB-KW"/>
</dbReference>
<dbReference type="InterPro" id="IPR000843">
    <property type="entry name" value="HTH_LacI"/>
</dbReference>
<reference evidence="7" key="1">
    <citation type="journal article" date="2019" name="Int. J. Syst. Evol. Microbiol.">
        <title>The Global Catalogue of Microorganisms (GCM) 10K type strain sequencing project: providing services to taxonomists for standard genome sequencing and annotation.</title>
        <authorList>
            <consortium name="The Broad Institute Genomics Platform"/>
            <consortium name="The Broad Institute Genome Sequencing Center for Infectious Disease"/>
            <person name="Wu L."/>
            <person name="Ma J."/>
        </authorList>
    </citation>
    <scope>NUCLEOTIDE SEQUENCE [LARGE SCALE GENOMIC DNA]</scope>
    <source>
        <strain evidence="7">JCM 16904</strain>
    </source>
</reference>
<evidence type="ECO:0000256" key="4">
    <source>
        <dbReference type="SAM" id="MobiDB-lite"/>
    </source>
</evidence>
<dbReference type="SMART" id="SM00354">
    <property type="entry name" value="HTH_LACI"/>
    <property type="match status" value="1"/>
</dbReference>
<dbReference type="Gene3D" id="1.10.260.40">
    <property type="entry name" value="lambda repressor-like DNA-binding domains"/>
    <property type="match status" value="1"/>
</dbReference>
<keyword evidence="1" id="KW-0805">Transcription regulation</keyword>
<dbReference type="Proteomes" id="UP001500902">
    <property type="component" value="Unassembled WGS sequence"/>
</dbReference>
<dbReference type="PROSITE" id="PS50932">
    <property type="entry name" value="HTH_LACI_2"/>
    <property type="match status" value="1"/>
</dbReference>
<keyword evidence="3" id="KW-0804">Transcription</keyword>
<organism evidence="6 7">
    <name type="scientific">Nonomuraea antimicrobica</name>
    <dbReference type="NCBI Taxonomy" id="561173"/>
    <lineage>
        <taxon>Bacteria</taxon>
        <taxon>Bacillati</taxon>
        <taxon>Actinomycetota</taxon>
        <taxon>Actinomycetes</taxon>
        <taxon>Streptosporangiales</taxon>
        <taxon>Streptosporangiaceae</taxon>
        <taxon>Nonomuraea</taxon>
    </lineage>
</organism>
<dbReference type="InterPro" id="IPR046335">
    <property type="entry name" value="LacI/GalR-like_sensor"/>
</dbReference>
<dbReference type="RefSeq" id="WP_344872224.1">
    <property type="nucleotide sequence ID" value="NZ_BAAAZP010000005.1"/>
</dbReference>
<feature type="domain" description="HTH lacI-type" evidence="5">
    <location>
        <begin position="14"/>
        <end position="68"/>
    </location>
</feature>
<gene>
    <name evidence="6" type="ORF">GCM10022224_003640</name>
</gene>
<dbReference type="Gene3D" id="3.40.50.2300">
    <property type="match status" value="2"/>
</dbReference>
<keyword evidence="7" id="KW-1185">Reference proteome</keyword>
<evidence type="ECO:0000256" key="2">
    <source>
        <dbReference type="ARBA" id="ARBA00023125"/>
    </source>
</evidence>
<comment type="caution">
    <text evidence="6">The sequence shown here is derived from an EMBL/GenBank/DDBJ whole genome shotgun (WGS) entry which is preliminary data.</text>
</comment>
<evidence type="ECO:0000256" key="1">
    <source>
        <dbReference type="ARBA" id="ARBA00023015"/>
    </source>
</evidence>
<dbReference type="SUPFAM" id="SSF47413">
    <property type="entry name" value="lambda repressor-like DNA-binding domains"/>
    <property type="match status" value="1"/>
</dbReference>
<dbReference type="EMBL" id="BAAAZP010000005">
    <property type="protein sequence ID" value="GAA3644384.1"/>
    <property type="molecule type" value="Genomic_DNA"/>
</dbReference>
<proteinExistence type="predicted"/>
<dbReference type="SUPFAM" id="SSF53822">
    <property type="entry name" value="Periplasmic binding protein-like I"/>
    <property type="match status" value="1"/>
</dbReference>
<dbReference type="Pfam" id="PF13377">
    <property type="entry name" value="Peripla_BP_3"/>
    <property type="match status" value="1"/>
</dbReference>
<evidence type="ECO:0000313" key="6">
    <source>
        <dbReference type="EMBL" id="GAA3644384.1"/>
    </source>
</evidence>